<dbReference type="Gene3D" id="3.40.50.720">
    <property type="entry name" value="NAD(P)-binding Rossmann-like Domain"/>
    <property type="match status" value="1"/>
</dbReference>
<dbReference type="PANTHER" id="PTHR43818">
    <property type="entry name" value="BCDNA.GH03377"/>
    <property type="match status" value="1"/>
</dbReference>
<evidence type="ECO:0000259" key="1">
    <source>
        <dbReference type="Pfam" id="PF01408"/>
    </source>
</evidence>
<dbReference type="Gene3D" id="3.30.360.10">
    <property type="entry name" value="Dihydrodipicolinate Reductase, domain 2"/>
    <property type="match status" value="1"/>
</dbReference>
<comment type="caution">
    <text evidence="3">The sequence shown here is derived from an EMBL/GenBank/DDBJ whole genome shotgun (WGS) entry which is preliminary data.</text>
</comment>
<dbReference type="SUPFAM" id="SSF55347">
    <property type="entry name" value="Glyceraldehyde-3-phosphate dehydrogenase-like, C-terminal domain"/>
    <property type="match status" value="1"/>
</dbReference>
<name>A0ABP8N260_9BACT</name>
<protein>
    <submittedName>
        <fullName evidence="3">Gfo/Idh/MocA family oxidoreductase</fullName>
    </submittedName>
</protein>
<dbReference type="InterPro" id="IPR050463">
    <property type="entry name" value="Gfo/Idh/MocA_oxidrdct_glycsds"/>
</dbReference>
<dbReference type="Pfam" id="PF01408">
    <property type="entry name" value="GFO_IDH_MocA"/>
    <property type="match status" value="1"/>
</dbReference>
<evidence type="ECO:0000313" key="4">
    <source>
        <dbReference type="Proteomes" id="UP001501175"/>
    </source>
</evidence>
<dbReference type="PROSITE" id="PS51318">
    <property type="entry name" value="TAT"/>
    <property type="match status" value="1"/>
</dbReference>
<dbReference type="InterPro" id="IPR000683">
    <property type="entry name" value="Gfo/Idh/MocA-like_OxRdtase_N"/>
</dbReference>
<dbReference type="PANTHER" id="PTHR43818:SF10">
    <property type="entry name" value="NADH-DEPENDENT DEHYDROGENASE-RELATED"/>
    <property type="match status" value="1"/>
</dbReference>
<evidence type="ECO:0000259" key="2">
    <source>
        <dbReference type="Pfam" id="PF19051"/>
    </source>
</evidence>
<keyword evidence="4" id="KW-1185">Reference proteome</keyword>
<dbReference type="Pfam" id="PF19051">
    <property type="entry name" value="GFO_IDH_MocA_C2"/>
    <property type="match status" value="1"/>
</dbReference>
<dbReference type="InterPro" id="IPR036291">
    <property type="entry name" value="NAD(P)-bd_dom_sf"/>
</dbReference>
<proteinExistence type="predicted"/>
<sequence>MNPTPKTSRRSFIQASALAAAGSFFIVPRHVLGKGYIAPSDKLNMAAVGCGGKADVNIRQAYNGGTDNMVALCDVDDRQSKKYREQFSNAPYFKDYRQMFDQAGKTFDAVIISTPDHMHAPIAMAAMQLGKHVYVEKPLTHDIYEARMLTEAARKYRVVTQMGNQGSSGDATRQIETWIQKGLIGKVHTVNCWTDRPVWPQGVRSPKDRGESQPIPPEVDWKLWLGTAPYRDYHEAYMPFRWRGYWDFGTGALGDMGCHFMDVPFRALKLKYPTSVESSVGSVYADFFKQAFFDDVCPPSSAIHLTFPSDDRKIKEIKFSWYDGGIRPQLPDGVDYNQVFTDQNGGVMFIGTKGLVVGELFGNNPRLLPADKFAGKTLPAPEKPLVEGKTDGHQQQWVKACKEGYGAYTSSPFDQAGPLTETVLMGNLATRSYMYRESKAGGGFTFPGRKKLLWDGENMRITNFDYANQFVKRQYNGGYQL</sequence>
<dbReference type="EMBL" id="BAABHD010000030">
    <property type="protein sequence ID" value="GAA4458392.1"/>
    <property type="molecule type" value="Genomic_DNA"/>
</dbReference>
<dbReference type="InterPro" id="IPR006311">
    <property type="entry name" value="TAT_signal"/>
</dbReference>
<dbReference type="Proteomes" id="UP001501175">
    <property type="component" value="Unassembled WGS sequence"/>
</dbReference>
<evidence type="ECO:0000313" key="3">
    <source>
        <dbReference type="EMBL" id="GAA4458392.1"/>
    </source>
</evidence>
<organism evidence="3 4">
    <name type="scientific">Nibrella saemangeumensis</name>
    <dbReference type="NCBI Taxonomy" id="1084526"/>
    <lineage>
        <taxon>Bacteria</taxon>
        <taxon>Pseudomonadati</taxon>
        <taxon>Bacteroidota</taxon>
        <taxon>Cytophagia</taxon>
        <taxon>Cytophagales</taxon>
        <taxon>Spirosomataceae</taxon>
        <taxon>Nibrella</taxon>
    </lineage>
</organism>
<dbReference type="InterPro" id="IPR043906">
    <property type="entry name" value="Gfo/Idh/MocA_OxRdtase_bact_C"/>
</dbReference>
<accession>A0ABP8N260</accession>
<gene>
    <name evidence="3" type="ORF">GCM10023189_30570</name>
</gene>
<feature type="domain" description="Gfo/Idh/MocA-like oxidoreductase N-terminal" evidence="1">
    <location>
        <begin position="44"/>
        <end position="163"/>
    </location>
</feature>
<reference evidence="4" key="1">
    <citation type="journal article" date="2019" name="Int. J. Syst. Evol. Microbiol.">
        <title>The Global Catalogue of Microorganisms (GCM) 10K type strain sequencing project: providing services to taxonomists for standard genome sequencing and annotation.</title>
        <authorList>
            <consortium name="The Broad Institute Genomics Platform"/>
            <consortium name="The Broad Institute Genome Sequencing Center for Infectious Disease"/>
            <person name="Wu L."/>
            <person name="Ma J."/>
        </authorList>
    </citation>
    <scope>NUCLEOTIDE SEQUENCE [LARGE SCALE GENOMIC DNA]</scope>
    <source>
        <strain evidence="4">JCM 17927</strain>
    </source>
</reference>
<feature type="domain" description="Gfo/Idh/MocA-like oxidoreductase bacterial type C-terminal" evidence="2">
    <location>
        <begin position="175"/>
        <end position="262"/>
    </location>
</feature>
<dbReference type="SUPFAM" id="SSF51735">
    <property type="entry name" value="NAD(P)-binding Rossmann-fold domains"/>
    <property type="match status" value="1"/>
</dbReference>
<dbReference type="RefSeq" id="WP_345244734.1">
    <property type="nucleotide sequence ID" value="NZ_BAABHD010000030.1"/>
</dbReference>